<name>A0A840PS91_URETH</name>
<comment type="caution">
    <text evidence="3">The sequence shown here is derived from an EMBL/GenBank/DDBJ whole genome shotgun (WGS) entry which is preliminary data.</text>
</comment>
<sequence>MKCHLRNLLTYLVLTIALALLSPSAAAEAKKLIPMGESIGIQLELPFIYVAHDVLLPNGQWLKKGDIIKEVNGKPIQSIEMLKESMTDSEISLTIKQSTNHTRTITLTNDQANNILPFLKDETDGIGTLTFIDPESKEYGALGHQIIDGVLNKPPEFTDGSIFLASIEQIKKSSPGNPGYKISVINHDDIRLGNISSNDIYGIFGNWELDVKEIMRKPIEIMHDDEIQLGKAELLTAIEGSKVESFTIEIVKIEDNYLQFEITDQNLLSKTGGILQGMSGSPILQNGKFVGAVTHMFVEQPARGAAITLSEMLKKKPN</sequence>
<evidence type="ECO:0000256" key="1">
    <source>
        <dbReference type="SAM" id="SignalP"/>
    </source>
</evidence>
<evidence type="ECO:0000313" key="3">
    <source>
        <dbReference type="EMBL" id="MBB5148770.1"/>
    </source>
</evidence>
<proteinExistence type="predicted"/>
<dbReference type="Proteomes" id="UP000557217">
    <property type="component" value="Unassembled WGS sequence"/>
</dbReference>
<dbReference type="InterPro" id="IPR008763">
    <property type="entry name" value="Peptidase_S55"/>
</dbReference>
<dbReference type="SUPFAM" id="SSF50156">
    <property type="entry name" value="PDZ domain-like"/>
    <property type="match status" value="1"/>
</dbReference>
<keyword evidence="4" id="KW-1185">Reference proteome</keyword>
<feature type="domain" description="Peptidase S55" evidence="2">
    <location>
        <begin position="96"/>
        <end position="318"/>
    </location>
</feature>
<dbReference type="Gene3D" id="2.30.42.10">
    <property type="match status" value="1"/>
</dbReference>
<feature type="chain" id="PRO_5038797980" evidence="1">
    <location>
        <begin position="28"/>
        <end position="318"/>
    </location>
</feature>
<dbReference type="EMBL" id="JACHGZ010000010">
    <property type="protein sequence ID" value="MBB5148770.1"/>
    <property type="molecule type" value="Genomic_DNA"/>
</dbReference>
<gene>
    <name evidence="3" type="ORF">HNR36_001156</name>
</gene>
<dbReference type="Pfam" id="PF05580">
    <property type="entry name" value="Peptidase_S55"/>
    <property type="match status" value="1"/>
</dbReference>
<dbReference type="AlphaFoldDB" id="A0A840PS91"/>
<evidence type="ECO:0000259" key="2">
    <source>
        <dbReference type="PROSITE" id="PS51494"/>
    </source>
</evidence>
<dbReference type="EC" id="3.4.21.116" evidence="3"/>
<reference evidence="3 4" key="1">
    <citation type="submission" date="2020-08" db="EMBL/GenBank/DDBJ databases">
        <title>Genomic Encyclopedia of Type Strains, Phase IV (KMG-IV): sequencing the most valuable type-strain genomes for metagenomic binning, comparative biology and taxonomic classification.</title>
        <authorList>
            <person name="Goeker M."/>
        </authorList>
    </citation>
    <scope>NUCLEOTIDE SEQUENCE [LARGE SCALE GENOMIC DNA]</scope>
    <source>
        <strain evidence="3 4">DSM 10633</strain>
    </source>
</reference>
<feature type="signal peptide" evidence="1">
    <location>
        <begin position="1"/>
        <end position="27"/>
    </location>
</feature>
<organism evidence="3 4">
    <name type="scientific">Ureibacillus thermosphaericus</name>
    <dbReference type="NCBI Taxonomy" id="51173"/>
    <lineage>
        <taxon>Bacteria</taxon>
        <taxon>Bacillati</taxon>
        <taxon>Bacillota</taxon>
        <taxon>Bacilli</taxon>
        <taxon>Bacillales</taxon>
        <taxon>Caryophanaceae</taxon>
        <taxon>Ureibacillus</taxon>
    </lineage>
</organism>
<dbReference type="PROSITE" id="PS51494">
    <property type="entry name" value="SPOIVB"/>
    <property type="match status" value="1"/>
</dbReference>
<protein>
    <submittedName>
        <fullName evidence="3">Stage IV sporulation protein B</fullName>
        <ecNumber evidence="3">3.4.21.116</ecNumber>
    </submittedName>
</protein>
<keyword evidence="1" id="KW-0732">Signal</keyword>
<accession>A0A840PS91</accession>
<dbReference type="GO" id="GO:0016787">
    <property type="term" value="F:hydrolase activity"/>
    <property type="evidence" value="ECO:0007669"/>
    <property type="project" value="UniProtKB-KW"/>
</dbReference>
<dbReference type="RefSeq" id="WP_168412230.1">
    <property type="nucleotide sequence ID" value="NZ_JAAXPW010000011.1"/>
</dbReference>
<dbReference type="InterPro" id="IPR036034">
    <property type="entry name" value="PDZ_sf"/>
</dbReference>
<evidence type="ECO:0000313" key="4">
    <source>
        <dbReference type="Proteomes" id="UP000557217"/>
    </source>
</evidence>
<keyword evidence="3" id="KW-0378">Hydrolase</keyword>